<evidence type="ECO:0000313" key="2">
    <source>
        <dbReference type="EMBL" id="OCF33001.1"/>
    </source>
</evidence>
<evidence type="ECO:0000256" key="1">
    <source>
        <dbReference type="SAM" id="MobiDB-lite"/>
    </source>
</evidence>
<dbReference type="PANTHER" id="PTHR28674">
    <property type="entry name" value="SIMILAR TO DNA SEGMENT, CHR 10, WAYNE STATE UNIVERSITY 102,-EXPRESSED"/>
    <property type="match status" value="1"/>
</dbReference>
<feature type="region of interest" description="Disordered" evidence="1">
    <location>
        <begin position="116"/>
        <end position="186"/>
    </location>
</feature>
<dbReference type="PANTHER" id="PTHR28674:SF1">
    <property type="entry name" value="NOP PROTEIN CHAPERONE 1"/>
    <property type="match status" value="1"/>
</dbReference>
<dbReference type="STRING" id="1296120.A0A1B9GPR9"/>
<reference evidence="3" key="2">
    <citation type="submission" date="2013-12" db="EMBL/GenBank/DDBJ databases">
        <title>Evolution of pathogenesis and genome organization in the Tremellales.</title>
        <authorList>
            <person name="Cuomo C."/>
            <person name="Litvintseva A."/>
            <person name="Heitman J."/>
            <person name="Chen Y."/>
            <person name="Sun S."/>
            <person name="Springer D."/>
            <person name="Dromer F."/>
            <person name="Young S."/>
            <person name="Zeng Q."/>
            <person name="Chapman S."/>
            <person name="Gujja S."/>
            <person name="Saif S."/>
            <person name="Birren B."/>
        </authorList>
    </citation>
    <scope>NUCLEOTIDE SEQUENCE [LARGE SCALE GENOMIC DNA]</scope>
    <source>
        <strain evidence="3">BCC8398</strain>
    </source>
</reference>
<dbReference type="EMBL" id="KI669506">
    <property type="protein sequence ID" value="OCF33001.1"/>
    <property type="molecule type" value="Genomic_DNA"/>
</dbReference>
<dbReference type="AlphaFoldDB" id="A0A1B9GPR9"/>
<keyword evidence="3" id="KW-1185">Reference proteome</keyword>
<name>A0A1B9GPR9_9TREE</name>
<protein>
    <submittedName>
        <fullName evidence="2">Uncharacterized protein</fullName>
    </submittedName>
</protein>
<organism evidence="2 3">
    <name type="scientific">Kwoniella heveanensis BCC8398</name>
    <dbReference type="NCBI Taxonomy" id="1296120"/>
    <lineage>
        <taxon>Eukaryota</taxon>
        <taxon>Fungi</taxon>
        <taxon>Dikarya</taxon>
        <taxon>Basidiomycota</taxon>
        <taxon>Agaricomycotina</taxon>
        <taxon>Tremellomycetes</taxon>
        <taxon>Tremellales</taxon>
        <taxon>Cryptococcaceae</taxon>
        <taxon>Kwoniella</taxon>
    </lineage>
</organism>
<gene>
    <name evidence="2" type="ORF">I316_05339</name>
</gene>
<reference evidence="2 3" key="1">
    <citation type="submission" date="2013-07" db="EMBL/GenBank/DDBJ databases">
        <title>The Genome Sequence of Cryptococcus heveanensis BCC8398.</title>
        <authorList>
            <consortium name="The Broad Institute Genome Sequencing Platform"/>
            <person name="Cuomo C."/>
            <person name="Litvintseva A."/>
            <person name="Chen Y."/>
            <person name="Heitman J."/>
            <person name="Sun S."/>
            <person name="Springer D."/>
            <person name="Dromer F."/>
            <person name="Young S.K."/>
            <person name="Zeng Q."/>
            <person name="Gargeya S."/>
            <person name="Fitzgerald M."/>
            <person name="Abouelleil A."/>
            <person name="Alvarado L."/>
            <person name="Berlin A.M."/>
            <person name="Chapman S.B."/>
            <person name="Dewar J."/>
            <person name="Goldberg J."/>
            <person name="Griggs A."/>
            <person name="Gujja S."/>
            <person name="Hansen M."/>
            <person name="Howarth C."/>
            <person name="Imamovic A."/>
            <person name="Larimer J."/>
            <person name="McCowan C."/>
            <person name="Murphy C."/>
            <person name="Pearson M."/>
            <person name="Priest M."/>
            <person name="Roberts A."/>
            <person name="Saif S."/>
            <person name="Shea T."/>
            <person name="Sykes S."/>
            <person name="Wortman J."/>
            <person name="Nusbaum C."/>
            <person name="Birren B."/>
        </authorList>
    </citation>
    <scope>NUCLEOTIDE SEQUENCE [LARGE SCALE GENOMIC DNA]</scope>
    <source>
        <strain evidence="2 3">BCC8398</strain>
    </source>
</reference>
<dbReference type="Proteomes" id="UP000092666">
    <property type="component" value="Unassembled WGS sequence"/>
</dbReference>
<dbReference type="InterPro" id="IPR027921">
    <property type="entry name" value="NOPCHAP1"/>
</dbReference>
<feature type="compositionally biased region" description="Acidic residues" evidence="1">
    <location>
        <begin position="143"/>
        <end position="161"/>
    </location>
</feature>
<accession>A0A1B9GPR9</accession>
<evidence type="ECO:0000313" key="3">
    <source>
        <dbReference type="Proteomes" id="UP000092666"/>
    </source>
</evidence>
<dbReference type="Pfam" id="PF15370">
    <property type="entry name" value="NOPCHAP1"/>
    <property type="match status" value="1"/>
</dbReference>
<dbReference type="GO" id="GO:0000492">
    <property type="term" value="P:box C/D snoRNP assembly"/>
    <property type="evidence" value="ECO:0007669"/>
    <property type="project" value="InterPro"/>
</dbReference>
<feature type="compositionally biased region" description="Low complexity" evidence="1">
    <location>
        <begin position="29"/>
        <end position="46"/>
    </location>
</feature>
<sequence>MAQQPINQREKLDVESPQAREARLGHLLSSISPSSSDKPSGSAPTSPINPLPSWPSALPESDAVLARVRAFLPQFQAANAQLLAKAADDPESVNIEKVNGDRAIAMDLGLGVFDAPRDSTSNLGPVVDSQIPEGLSEEHKSESEEDSSEESSSDSDSDSESDEARTSGLQQAPAMSESKQDNQAVL</sequence>
<feature type="region of interest" description="Disordered" evidence="1">
    <location>
        <begin position="24"/>
        <end position="58"/>
    </location>
</feature>
<dbReference type="OrthoDB" id="1112980at2759"/>
<proteinExistence type="predicted"/>
<dbReference type="GO" id="GO:0062064">
    <property type="term" value="F:box C/D methylation guide snoRNP complex binding"/>
    <property type="evidence" value="ECO:0007669"/>
    <property type="project" value="TreeGrafter"/>
</dbReference>